<keyword evidence="7 9" id="KW-0472">Membrane</keyword>
<evidence type="ECO:0000256" key="1">
    <source>
        <dbReference type="ARBA" id="ARBA00004429"/>
    </source>
</evidence>
<keyword evidence="4" id="KW-0997">Cell inner membrane</keyword>
<keyword evidence="2" id="KW-0813">Transport</keyword>
<organism evidence="11 12">
    <name type="scientific">Saccharopolyspora montiporae</name>
    <dbReference type="NCBI Taxonomy" id="2781240"/>
    <lineage>
        <taxon>Bacteria</taxon>
        <taxon>Bacillati</taxon>
        <taxon>Actinomycetota</taxon>
        <taxon>Actinomycetes</taxon>
        <taxon>Pseudonocardiales</taxon>
        <taxon>Pseudonocardiaceae</taxon>
        <taxon>Saccharopolyspora</taxon>
    </lineage>
</organism>
<evidence type="ECO:0000256" key="9">
    <source>
        <dbReference type="SAM" id="Phobius"/>
    </source>
</evidence>
<dbReference type="Pfam" id="PF04290">
    <property type="entry name" value="DctQ"/>
    <property type="match status" value="1"/>
</dbReference>
<accession>A0A929BEA4</accession>
<dbReference type="Proteomes" id="UP000598360">
    <property type="component" value="Unassembled WGS sequence"/>
</dbReference>
<comment type="subcellular location">
    <subcellularLocation>
        <location evidence="1">Cell inner membrane</location>
        <topology evidence="1">Multi-pass membrane protein</topology>
    </subcellularLocation>
</comment>
<evidence type="ECO:0000259" key="10">
    <source>
        <dbReference type="Pfam" id="PF04290"/>
    </source>
</evidence>
<feature type="domain" description="Tripartite ATP-independent periplasmic transporters DctQ component" evidence="10">
    <location>
        <begin position="30"/>
        <end position="162"/>
    </location>
</feature>
<keyword evidence="3" id="KW-1003">Cell membrane</keyword>
<dbReference type="InterPro" id="IPR007387">
    <property type="entry name" value="TRAP_DctQ"/>
</dbReference>
<dbReference type="AlphaFoldDB" id="A0A929BEA4"/>
<feature type="transmembrane region" description="Helical" evidence="9">
    <location>
        <begin position="21"/>
        <end position="42"/>
    </location>
</feature>
<dbReference type="GO" id="GO:0015740">
    <property type="term" value="P:C4-dicarboxylate transport"/>
    <property type="evidence" value="ECO:0007669"/>
    <property type="project" value="TreeGrafter"/>
</dbReference>
<proteinExistence type="inferred from homology"/>
<evidence type="ECO:0000256" key="8">
    <source>
        <dbReference type="ARBA" id="ARBA00038436"/>
    </source>
</evidence>
<feature type="transmembrane region" description="Helical" evidence="9">
    <location>
        <begin position="54"/>
        <end position="75"/>
    </location>
</feature>
<reference evidence="11" key="1">
    <citation type="submission" date="2020-10" db="EMBL/GenBank/DDBJ databases">
        <title>Diversity and distribution of actinomycetes associated with coral in the coast of Hainan.</title>
        <authorList>
            <person name="Li F."/>
        </authorList>
    </citation>
    <scope>NUCLEOTIDE SEQUENCE</scope>
    <source>
        <strain evidence="11">HNM0983</strain>
    </source>
</reference>
<comment type="similarity">
    <text evidence="8">Belongs to the TRAP transporter small permease family.</text>
</comment>
<evidence type="ECO:0000313" key="11">
    <source>
        <dbReference type="EMBL" id="MBE9375912.1"/>
    </source>
</evidence>
<evidence type="ECO:0000256" key="3">
    <source>
        <dbReference type="ARBA" id="ARBA00022475"/>
    </source>
</evidence>
<dbReference type="PANTHER" id="PTHR35011:SF10">
    <property type="entry name" value="TRAP TRANSPORTER SMALL PERMEASE PROTEIN"/>
    <property type="match status" value="1"/>
</dbReference>
<evidence type="ECO:0000256" key="4">
    <source>
        <dbReference type="ARBA" id="ARBA00022519"/>
    </source>
</evidence>
<comment type="caution">
    <text evidence="11">The sequence shown here is derived from an EMBL/GenBank/DDBJ whole genome shotgun (WGS) entry which is preliminary data.</text>
</comment>
<gene>
    <name evidence="11" type="ORF">IQ251_15785</name>
</gene>
<evidence type="ECO:0000256" key="5">
    <source>
        <dbReference type="ARBA" id="ARBA00022692"/>
    </source>
</evidence>
<feature type="transmembrane region" description="Helical" evidence="9">
    <location>
        <begin position="96"/>
        <end position="119"/>
    </location>
</feature>
<evidence type="ECO:0000256" key="2">
    <source>
        <dbReference type="ARBA" id="ARBA00022448"/>
    </source>
</evidence>
<dbReference type="InterPro" id="IPR055348">
    <property type="entry name" value="DctQ"/>
</dbReference>
<keyword evidence="12" id="KW-1185">Reference proteome</keyword>
<evidence type="ECO:0000256" key="6">
    <source>
        <dbReference type="ARBA" id="ARBA00022989"/>
    </source>
</evidence>
<dbReference type="PANTHER" id="PTHR35011">
    <property type="entry name" value="2,3-DIKETO-L-GULONATE TRAP TRANSPORTER SMALL PERMEASE PROTEIN YIAM"/>
    <property type="match status" value="1"/>
</dbReference>
<name>A0A929BEA4_9PSEU</name>
<evidence type="ECO:0000313" key="12">
    <source>
        <dbReference type="Proteomes" id="UP000598360"/>
    </source>
</evidence>
<keyword evidence="6 9" id="KW-1133">Transmembrane helix</keyword>
<evidence type="ECO:0000256" key="7">
    <source>
        <dbReference type="ARBA" id="ARBA00023136"/>
    </source>
</evidence>
<dbReference type="GO" id="GO:0005886">
    <property type="term" value="C:plasma membrane"/>
    <property type="evidence" value="ECO:0007669"/>
    <property type="project" value="UniProtKB-SubCell"/>
</dbReference>
<keyword evidence="5 9" id="KW-0812">Transmembrane</keyword>
<dbReference type="GO" id="GO:0022857">
    <property type="term" value="F:transmembrane transporter activity"/>
    <property type="evidence" value="ECO:0007669"/>
    <property type="project" value="TreeGrafter"/>
</dbReference>
<sequence>MITMSRLETLVLRAERVCTAVSGAALVVLAALMTVEVVLRYAVGSPLSWSMSFITEYLLLGMFFLAMSPTWRLGGHVRIDVLYTRMPPRVRRSLDVGGNVLCLLFAALLLYAGLLATHGAWAGGEIPPPGGAELSWPTWISRALLPIGAAVLVLRLISAVFTPTTTAEER</sequence>
<dbReference type="EMBL" id="JADEYC010000027">
    <property type="protein sequence ID" value="MBE9375912.1"/>
    <property type="molecule type" value="Genomic_DNA"/>
</dbReference>
<feature type="transmembrane region" description="Helical" evidence="9">
    <location>
        <begin position="139"/>
        <end position="161"/>
    </location>
</feature>
<protein>
    <submittedName>
        <fullName evidence="11">TRAP transporter small permease subunit</fullName>
    </submittedName>
</protein>